<dbReference type="RefSeq" id="WP_381480540.1">
    <property type="nucleotide sequence ID" value="NZ_JBHTLT010000044.1"/>
</dbReference>
<accession>A0ABW3TX64</accession>
<protein>
    <recommendedName>
        <fullName evidence="4">DUF3592 domain-containing protein</fullName>
    </recommendedName>
</protein>
<evidence type="ECO:0000313" key="3">
    <source>
        <dbReference type="Proteomes" id="UP001597231"/>
    </source>
</evidence>
<feature type="transmembrane region" description="Helical" evidence="1">
    <location>
        <begin position="7"/>
        <end position="29"/>
    </location>
</feature>
<comment type="caution">
    <text evidence="2">The sequence shown here is derived from an EMBL/GenBank/DDBJ whole genome shotgun (WGS) entry which is preliminary data.</text>
</comment>
<reference evidence="3" key="1">
    <citation type="journal article" date="2019" name="Int. J. Syst. Evol. Microbiol.">
        <title>The Global Catalogue of Microorganisms (GCM) 10K type strain sequencing project: providing services to taxonomists for standard genome sequencing and annotation.</title>
        <authorList>
            <consortium name="The Broad Institute Genomics Platform"/>
            <consortium name="The Broad Institute Genome Sequencing Center for Infectious Disease"/>
            <person name="Wu L."/>
            <person name="Ma J."/>
        </authorList>
    </citation>
    <scope>NUCLEOTIDE SEQUENCE [LARGE SCALE GENOMIC DNA]</scope>
    <source>
        <strain evidence="3">CCUG 53915</strain>
    </source>
</reference>
<proteinExistence type="predicted"/>
<feature type="transmembrane region" description="Helical" evidence="1">
    <location>
        <begin position="169"/>
        <end position="190"/>
    </location>
</feature>
<keyword evidence="1" id="KW-0812">Transmembrane</keyword>
<organism evidence="2 3">
    <name type="scientific">Sporosarcina contaminans</name>
    <dbReference type="NCBI Taxonomy" id="633403"/>
    <lineage>
        <taxon>Bacteria</taxon>
        <taxon>Bacillati</taxon>
        <taxon>Bacillota</taxon>
        <taxon>Bacilli</taxon>
        <taxon>Bacillales</taxon>
        <taxon>Caryophanaceae</taxon>
        <taxon>Sporosarcina</taxon>
    </lineage>
</organism>
<sequence>MEWIKETAGLAAITILFSLLTWGLTASYIEEYNLFSAEPVTVSTTDKVGVKGLYTPPTYYVRVNYPNGEESPYLNRISKMQEKEIVVGDSIDGYSIHPSDFSTVRDFIFDSAFFLFGITIFGFIAFCCLVALLLSIPILDRMEKQTSYNRQAKRLKKRRKKGKKRRERNGWRIVGVVILVFLFFIGRFLLNLFRKLLPFGKTETEAIIFDRDSHFTFRKYEDSSYELSVAFKDEAGRTFQVIKDVTRHTYHQYDIGDKLPITYRNANPYDVFIRGTSFQDIFQAFMTWEALVYLIMMAVTLFVGWIFFKERRKEWELSRKTKI</sequence>
<name>A0ABW3TX64_9BACL</name>
<keyword evidence="1" id="KW-0472">Membrane</keyword>
<dbReference type="Proteomes" id="UP001597231">
    <property type="component" value="Unassembled WGS sequence"/>
</dbReference>
<keyword evidence="1" id="KW-1133">Transmembrane helix</keyword>
<feature type="transmembrane region" description="Helical" evidence="1">
    <location>
        <begin position="112"/>
        <end position="134"/>
    </location>
</feature>
<feature type="transmembrane region" description="Helical" evidence="1">
    <location>
        <begin position="290"/>
        <end position="308"/>
    </location>
</feature>
<dbReference type="EMBL" id="JBHTLT010000044">
    <property type="protein sequence ID" value="MFD1205366.1"/>
    <property type="molecule type" value="Genomic_DNA"/>
</dbReference>
<evidence type="ECO:0008006" key="4">
    <source>
        <dbReference type="Google" id="ProtNLM"/>
    </source>
</evidence>
<evidence type="ECO:0000256" key="1">
    <source>
        <dbReference type="SAM" id="Phobius"/>
    </source>
</evidence>
<evidence type="ECO:0000313" key="2">
    <source>
        <dbReference type="EMBL" id="MFD1205366.1"/>
    </source>
</evidence>
<keyword evidence="3" id="KW-1185">Reference proteome</keyword>
<gene>
    <name evidence="2" type="ORF">ACFQ38_09655</name>
</gene>